<feature type="chain" id="PRO_5026109372" description="PIG-L family deacetylase" evidence="1">
    <location>
        <begin position="18"/>
        <end position="308"/>
    </location>
</feature>
<evidence type="ECO:0000256" key="1">
    <source>
        <dbReference type="SAM" id="SignalP"/>
    </source>
</evidence>
<proteinExistence type="predicted"/>
<dbReference type="Proteomes" id="UP000439522">
    <property type="component" value="Unassembled WGS sequence"/>
</dbReference>
<dbReference type="GO" id="GO:0016811">
    <property type="term" value="F:hydrolase activity, acting on carbon-nitrogen (but not peptide) bonds, in linear amides"/>
    <property type="evidence" value="ECO:0007669"/>
    <property type="project" value="TreeGrafter"/>
</dbReference>
<keyword evidence="1" id="KW-0732">Signal</keyword>
<accession>A0A6I4TFV9</accession>
<keyword evidence="3" id="KW-1185">Reference proteome</keyword>
<organism evidence="2 3">
    <name type="scientific">Tsuneonella aeria</name>
    <dbReference type="NCBI Taxonomy" id="1837929"/>
    <lineage>
        <taxon>Bacteria</taxon>
        <taxon>Pseudomonadati</taxon>
        <taxon>Pseudomonadota</taxon>
        <taxon>Alphaproteobacteria</taxon>
        <taxon>Sphingomonadales</taxon>
        <taxon>Erythrobacteraceae</taxon>
        <taxon>Tsuneonella</taxon>
    </lineage>
</organism>
<comment type="caution">
    <text evidence="2">The sequence shown here is derived from an EMBL/GenBank/DDBJ whole genome shotgun (WGS) entry which is preliminary data.</text>
</comment>
<dbReference type="AlphaFoldDB" id="A0A6I4TFV9"/>
<gene>
    <name evidence="2" type="ORF">GRI40_07250</name>
</gene>
<sequence length="308" mass="33696">MSLIAALLLTAASAAPANEFAWPGPVSDQRILFAGAHPDDEWGVAPLLAEACVDGGAKCHFVVASEARSYGCVPSIGLRDPEECTRIRREEMRKSADLFGATLDFFGWEDFFYGFNQSGLSRTIADWSSAVGGRSSLVARWAKVLREKRPTVVFTLDPRHGSTCHPGHRAAATLLLEAVERLPPKARPQVWLEQTDNIDSRSPAVEAANKEVGYVAWPDAGHVAWFDADRKLKNGSTAYDYALAVRRTHASQFPEEASGKLRPSAEPTLRRVPLLRYTGPMTDDFCTSLGIDLPTFDIPGNKTRLGLE</sequence>
<evidence type="ECO:0000313" key="3">
    <source>
        <dbReference type="Proteomes" id="UP000439522"/>
    </source>
</evidence>
<dbReference type="InterPro" id="IPR024078">
    <property type="entry name" value="LmbE-like_dom_sf"/>
</dbReference>
<dbReference type="PANTHER" id="PTHR12993:SF11">
    <property type="entry name" value="N-ACETYLGLUCOSAMINYL-PHOSPHATIDYLINOSITOL DE-N-ACETYLASE"/>
    <property type="match status" value="1"/>
</dbReference>
<dbReference type="SUPFAM" id="SSF102588">
    <property type="entry name" value="LmbE-like"/>
    <property type="match status" value="1"/>
</dbReference>
<dbReference type="EMBL" id="WTZA01000001">
    <property type="protein sequence ID" value="MXO75015.1"/>
    <property type="molecule type" value="Genomic_DNA"/>
</dbReference>
<feature type="signal peptide" evidence="1">
    <location>
        <begin position="1"/>
        <end position="17"/>
    </location>
</feature>
<dbReference type="PANTHER" id="PTHR12993">
    <property type="entry name" value="N-ACETYLGLUCOSAMINYL-PHOSPHATIDYLINOSITOL DE-N-ACETYLASE-RELATED"/>
    <property type="match status" value="1"/>
</dbReference>
<dbReference type="RefSeq" id="WP_160610711.1">
    <property type="nucleotide sequence ID" value="NZ_WTZA01000001.1"/>
</dbReference>
<protein>
    <recommendedName>
        <fullName evidence="4">PIG-L family deacetylase</fullName>
    </recommendedName>
</protein>
<dbReference type="Gene3D" id="3.40.50.10320">
    <property type="entry name" value="LmbE-like"/>
    <property type="match status" value="1"/>
</dbReference>
<dbReference type="OrthoDB" id="116799at2"/>
<reference evidence="2 3" key="1">
    <citation type="submission" date="2019-12" db="EMBL/GenBank/DDBJ databases">
        <title>Genomic-based taxomic classification of the family Erythrobacteraceae.</title>
        <authorList>
            <person name="Xu L."/>
        </authorList>
    </citation>
    <scope>NUCLEOTIDE SEQUENCE [LARGE SCALE GENOMIC DNA]</scope>
    <source>
        <strain evidence="2 3">100921-2</strain>
    </source>
</reference>
<evidence type="ECO:0008006" key="4">
    <source>
        <dbReference type="Google" id="ProtNLM"/>
    </source>
</evidence>
<dbReference type="InterPro" id="IPR003737">
    <property type="entry name" value="GlcNAc_PI_deacetylase-related"/>
</dbReference>
<evidence type="ECO:0000313" key="2">
    <source>
        <dbReference type="EMBL" id="MXO75015.1"/>
    </source>
</evidence>
<name>A0A6I4TFV9_9SPHN</name>
<dbReference type="Pfam" id="PF02585">
    <property type="entry name" value="PIG-L"/>
    <property type="match status" value="1"/>
</dbReference>